<keyword evidence="3" id="KW-1185">Reference proteome</keyword>
<dbReference type="AlphaFoldDB" id="A0A8X6INP5"/>
<evidence type="ECO:0000313" key="3">
    <source>
        <dbReference type="Proteomes" id="UP000887116"/>
    </source>
</evidence>
<protein>
    <submittedName>
        <fullName evidence="2">SOCS box domain-containing protein</fullName>
    </submittedName>
</protein>
<organism evidence="2 3">
    <name type="scientific">Trichonephila clavata</name>
    <name type="common">Joro spider</name>
    <name type="synonym">Nephila clavata</name>
    <dbReference type="NCBI Taxonomy" id="2740835"/>
    <lineage>
        <taxon>Eukaryota</taxon>
        <taxon>Metazoa</taxon>
        <taxon>Ecdysozoa</taxon>
        <taxon>Arthropoda</taxon>
        <taxon>Chelicerata</taxon>
        <taxon>Arachnida</taxon>
        <taxon>Araneae</taxon>
        <taxon>Araneomorphae</taxon>
        <taxon>Entelegynae</taxon>
        <taxon>Araneoidea</taxon>
        <taxon>Nephilidae</taxon>
        <taxon>Trichonephila</taxon>
    </lineage>
</organism>
<feature type="domain" description="SOCS box" evidence="1">
    <location>
        <begin position="79"/>
        <end position="121"/>
    </location>
</feature>
<comment type="caution">
    <text evidence="2">The sequence shown here is derived from an EMBL/GenBank/DDBJ whole genome shotgun (WGS) entry which is preliminary data.</text>
</comment>
<reference evidence="2" key="1">
    <citation type="submission" date="2020-07" db="EMBL/GenBank/DDBJ databases">
        <title>Multicomponent nature underlies the extraordinary mechanical properties of spider dragline silk.</title>
        <authorList>
            <person name="Kono N."/>
            <person name="Nakamura H."/>
            <person name="Mori M."/>
            <person name="Yoshida Y."/>
            <person name="Ohtoshi R."/>
            <person name="Malay A.D."/>
            <person name="Moran D.A.P."/>
            <person name="Tomita M."/>
            <person name="Numata K."/>
            <person name="Arakawa K."/>
        </authorList>
    </citation>
    <scope>NUCLEOTIDE SEQUENCE</scope>
</reference>
<accession>A0A8X6INP5</accession>
<evidence type="ECO:0000313" key="2">
    <source>
        <dbReference type="EMBL" id="GFR25654.1"/>
    </source>
</evidence>
<sequence length="121" mass="14024">MLSKERFYLLIQLVKIYFYCPWPSASKSVGLIWNSIPDCLISFNELCLYYGTIMDSEVLKNIFEFFSTAVGSESSYCQPRSLKHLSKCTVRTVMEMNGQLCPQNIEKLFVPVEVRAYLKLE</sequence>
<dbReference type="Proteomes" id="UP000887116">
    <property type="component" value="Unassembled WGS sequence"/>
</dbReference>
<dbReference type="CDD" id="cd03716">
    <property type="entry name" value="SOCS_ASB_like"/>
    <property type="match status" value="1"/>
</dbReference>
<dbReference type="EMBL" id="BMAO01008697">
    <property type="protein sequence ID" value="GFR25654.1"/>
    <property type="molecule type" value="Genomic_DNA"/>
</dbReference>
<dbReference type="SMART" id="SM00969">
    <property type="entry name" value="SOCS_box"/>
    <property type="match status" value="1"/>
</dbReference>
<gene>
    <name evidence="2" type="primary">AVEN_61501_1</name>
    <name evidence="2" type="ORF">TNCT_645211</name>
</gene>
<dbReference type="InterPro" id="IPR001496">
    <property type="entry name" value="SOCS_box"/>
</dbReference>
<evidence type="ECO:0000259" key="1">
    <source>
        <dbReference type="SMART" id="SM00969"/>
    </source>
</evidence>
<dbReference type="OrthoDB" id="6436268at2759"/>
<dbReference type="Pfam" id="PF07525">
    <property type="entry name" value="SOCS_box"/>
    <property type="match status" value="1"/>
</dbReference>
<name>A0A8X6INP5_TRICU</name>
<proteinExistence type="predicted"/>